<evidence type="ECO:0000313" key="3">
    <source>
        <dbReference type="Proteomes" id="UP000076842"/>
    </source>
</evidence>
<feature type="domain" description="SGNH hydrolase-type esterase" evidence="1">
    <location>
        <begin position="6"/>
        <end position="202"/>
    </location>
</feature>
<accession>A0A165IBN8</accession>
<dbReference type="AlphaFoldDB" id="A0A165IBN8"/>
<dbReference type="STRING" id="1353952.A0A165IBN8"/>
<dbReference type="Proteomes" id="UP000076842">
    <property type="component" value="Unassembled WGS sequence"/>
</dbReference>
<dbReference type="CDD" id="cd01838">
    <property type="entry name" value="Isoamyl_acetate_hydrolase_like"/>
    <property type="match status" value="1"/>
</dbReference>
<dbReference type="Gene3D" id="3.40.50.1110">
    <property type="entry name" value="SGNH hydrolase"/>
    <property type="match status" value="1"/>
</dbReference>
<keyword evidence="2" id="KW-0378">Hydrolase</keyword>
<dbReference type="InterPro" id="IPR013830">
    <property type="entry name" value="SGNH_hydro"/>
</dbReference>
<organism evidence="2 3">
    <name type="scientific">Calocera cornea HHB12733</name>
    <dbReference type="NCBI Taxonomy" id="1353952"/>
    <lineage>
        <taxon>Eukaryota</taxon>
        <taxon>Fungi</taxon>
        <taxon>Dikarya</taxon>
        <taxon>Basidiomycota</taxon>
        <taxon>Agaricomycotina</taxon>
        <taxon>Dacrymycetes</taxon>
        <taxon>Dacrymycetales</taxon>
        <taxon>Dacrymycetaceae</taxon>
        <taxon>Calocera</taxon>
    </lineage>
</organism>
<dbReference type="InterPro" id="IPR045136">
    <property type="entry name" value="Iah1-like"/>
</dbReference>
<keyword evidence="3" id="KW-1185">Reference proteome</keyword>
<sequence>MDAIMLFGDSLTQGGWEPGGFAQRLAYKYARRMDIINRGLSGYNAAWGLEVFRQVFPRADQVGAQKIKLLVLWFGANDACLPPKVQHSPLPQFTENMNTLLTLVRDPTSPYHSPQTRLLLITPPPFSSLQRGAILRARTPPEPLDRDQATTRRYAAAVKAVGEAHGVPVVDIYEKLWEGAGGTEEGLGKYMQDGLHVNAEAYGILYELILASIAEHYPELHPDNLPFVFAPWDEMIRTEDPKATLKSRYRDV</sequence>
<evidence type="ECO:0000259" key="1">
    <source>
        <dbReference type="Pfam" id="PF13472"/>
    </source>
</evidence>
<dbReference type="InterPro" id="IPR036514">
    <property type="entry name" value="SGNH_hydro_sf"/>
</dbReference>
<dbReference type="GO" id="GO:0006629">
    <property type="term" value="P:lipid metabolic process"/>
    <property type="evidence" value="ECO:0007669"/>
    <property type="project" value="InterPro"/>
</dbReference>
<dbReference type="InterPro" id="IPR008265">
    <property type="entry name" value="Lipase_GDSL_AS"/>
</dbReference>
<dbReference type="InParanoid" id="A0A165IBN8"/>
<dbReference type="FunCoup" id="A0A165IBN8">
    <property type="interactions" value="103"/>
</dbReference>
<dbReference type="PANTHER" id="PTHR14209:SF19">
    <property type="entry name" value="ISOAMYL ACETATE-HYDROLYZING ESTERASE 1 HOMOLOG"/>
    <property type="match status" value="1"/>
</dbReference>
<dbReference type="OrthoDB" id="671439at2759"/>
<reference evidence="2 3" key="1">
    <citation type="journal article" date="2016" name="Mol. Biol. Evol.">
        <title>Comparative Genomics of Early-Diverging Mushroom-Forming Fungi Provides Insights into the Origins of Lignocellulose Decay Capabilities.</title>
        <authorList>
            <person name="Nagy L.G."/>
            <person name="Riley R."/>
            <person name="Tritt A."/>
            <person name="Adam C."/>
            <person name="Daum C."/>
            <person name="Floudas D."/>
            <person name="Sun H."/>
            <person name="Yadav J.S."/>
            <person name="Pangilinan J."/>
            <person name="Larsson K.H."/>
            <person name="Matsuura K."/>
            <person name="Barry K."/>
            <person name="Labutti K."/>
            <person name="Kuo R."/>
            <person name="Ohm R.A."/>
            <person name="Bhattacharya S.S."/>
            <person name="Shirouzu T."/>
            <person name="Yoshinaga Y."/>
            <person name="Martin F.M."/>
            <person name="Grigoriev I.V."/>
            <person name="Hibbett D.S."/>
        </authorList>
    </citation>
    <scope>NUCLEOTIDE SEQUENCE [LARGE SCALE GENOMIC DNA]</scope>
    <source>
        <strain evidence="2 3">HHB12733</strain>
    </source>
</reference>
<proteinExistence type="predicted"/>
<dbReference type="PROSITE" id="PS01098">
    <property type="entry name" value="LIPASE_GDSL_SER"/>
    <property type="match status" value="1"/>
</dbReference>
<evidence type="ECO:0000313" key="2">
    <source>
        <dbReference type="EMBL" id="KZT60366.1"/>
    </source>
</evidence>
<gene>
    <name evidence="2" type="ORF">CALCODRAFT_492406</name>
</gene>
<dbReference type="GO" id="GO:0016298">
    <property type="term" value="F:lipase activity"/>
    <property type="evidence" value="ECO:0007669"/>
    <property type="project" value="InterPro"/>
</dbReference>
<name>A0A165IBN8_9BASI</name>
<dbReference type="Pfam" id="PF13472">
    <property type="entry name" value="Lipase_GDSL_2"/>
    <property type="match status" value="1"/>
</dbReference>
<protein>
    <submittedName>
        <fullName evidence="2">SGNH hydrolase</fullName>
    </submittedName>
</protein>
<dbReference type="SUPFAM" id="SSF52266">
    <property type="entry name" value="SGNH hydrolase"/>
    <property type="match status" value="1"/>
</dbReference>
<dbReference type="PANTHER" id="PTHR14209">
    <property type="entry name" value="ISOAMYL ACETATE-HYDROLYZING ESTERASE 1"/>
    <property type="match status" value="1"/>
</dbReference>
<dbReference type="EMBL" id="KV423931">
    <property type="protein sequence ID" value="KZT60366.1"/>
    <property type="molecule type" value="Genomic_DNA"/>
</dbReference>